<sequence length="342" mass="37689">MYEPSTQSLDLQIAVAETVKQDPPTQSSVKNRLQEYTQRTGIPLPIYQTVNEGVQHAPRFRSTVFVDGAYFTSPNTCTNRKAAEQDVATVALDGINQKIREEGYPLICQDTIFCKSILNEYAVKMSLEKPTYKTIQPEGLLPVFVSSLVFNGVTYNGEPGRNKKEAEQLAARAVILSISGNSESGTVIFEIIKSKFRLYAALHKVKDLNNNGYMPSAVNVGTSFGSPPCKGKEVEVFEDANRLPNSIVPETCSVQLTNIPAMHQPFHEFKKPKWEPSSDAFTPIVFVPPALEKPLGVGPSSVKKRNRKKKKSMKKGQIDAQLPVDVAHVVPLTQLPPCSVAQ</sequence>
<dbReference type="Gramene" id="PSS21179">
    <property type="protein sequence ID" value="PSS21179"/>
    <property type="gene ID" value="CEY00_Acc10221"/>
</dbReference>
<keyword evidence="7" id="KW-1185">Reference proteome</keyword>
<evidence type="ECO:0000259" key="5">
    <source>
        <dbReference type="PROSITE" id="PS50137"/>
    </source>
</evidence>
<evidence type="ECO:0000256" key="1">
    <source>
        <dbReference type="ARBA" id="ARBA00022737"/>
    </source>
</evidence>
<dbReference type="STRING" id="1590841.A0A2R6R593"/>
<feature type="domain" description="DRBM" evidence="5">
    <location>
        <begin position="113"/>
        <end position="180"/>
    </location>
</feature>
<accession>A0A2R6R593</accession>
<dbReference type="Gene3D" id="3.30.160.20">
    <property type="match status" value="2"/>
</dbReference>
<dbReference type="InterPro" id="IPR014720">
    <property type="entry name" value="dsRBD_dom"/>
</dbReference>
<gene>
    <name evidence="6" type="ORF">CEY00_Acc10221</name>
</gene>
<evidence type="ECO:0000313" key="7">
    <source>
        <dbReference type="Proteomes" id="UP000241394"/>
    </source>
</evidence>
<reference evidence="7" key="2">
    <citation type="journal article" date="2018" name="BMC Genomics">
        <title>A manually annotated Actinidia chinensis var. chinensis (kiwifruit) genome highlights the challenges associated with draft genomes and gene prediction in plants.</title>
        <authorList>
            <person name="Pilkington S.M."/>
            <person name="Crowhurst R."/>
            <person name="Hilario E."/>
            <person name="Nardozza S."/>
            <person name="Fraser L."/>
            <person name="Peng Y."/>
            <person name="Gunaseelan K."/>
            <person name="Simpson R."/>
            <person name="Tahir J."/>
            <person name="Deroles S.C."/>
            <person name="Templeton K."/>
            <person name="Luo Z."/>
            <person name="Davy M."/>
            <person name="Cheng C."/>
            <person name="McNeilage M."/>
            <person name="Scaglione D."/>
            <person name="Liu Y."/>
            <person name="Zhang Q."/>
            <person name="Datson P."/>
            <person name="De Silva N."/>
            <person name="Gardiner S.E."/>
            <person name="Bassett H."/>
            <person name="Chagne D."/>
            <person name="McCallum J."/>
            <person name="Dzierzon H."/>
            <person name="Deng C."/>
            <person name="Wang Y.Y."/>
            <person name="Barron L."/>
            <person name="Manako K."/>
            <person name="Bowen J."/>
            <person name="Foster T.M."/>
            <person name="Erridge Z.A."/>
            <person name="Tiffin H."/>
            <person name="Waite C.N."/>
            <person name="Davies K.M."/>
            <person name="Grierson E.P."/>
            <person name="Laing W.A."/>
            <person name="Kirk R."/>
            <person name="Chen X."/>
            <person name="Wood M."/>
            <person name="Montefiori M."/>
            <person name="Brummell D.A."/>
            <person name="Schwinn K.E."/>
            <person name="Catanach A."/>
            <person name="Fullerton C."/>
            <person name="Li D."/>
            <person name="Meiyalaghan S."/>
            <person name="Nieuwenhuizen N."/>
            <person name="Read N."/>
            <person name="Prakash R."/>
            <person name="Hunter D."/>
            <person name="Zhang H."/>
            <person name="McKenzie M."/>
            <person name="Knabel M."/>
            <person name="Harris A."/>
            <person name="Allan A.C."/>
            <person name="Gleave A."/>
            <person name="Chen A."/>
            <person name="Janssen B.J."/>
            <person name="Plunkett B."/>
            <person name="Ampomah-Dwamena C."/>
            <person name="Voogd C."/>
            <person name="Leif D."/>
            <person name="Lafferty D."/>
            <person name="Souleyre E.J.F."/>
            <person name="Varkonyi-Gasic E."/>
            <person name="Gambi F."/>
            <person name="Hanley J."/>
            <person name="Yao J.L."/>
            <person name="Cheung J."/>
            <person name="David K.M."/>
            <person name="Warren B."/>
            <person name="Marsh K."/>
            <person name="Snowden K.C."/>
            <person name="Lin-Wang K."/>
            <person name="Brian L."/>
            <person name="Martinez-Sanchez M."/>
            <person name="Wang M."/>
            <person name="Ileperuma N."/>
            <person name="Macnee N."/>
            <person name="Campin R."/>
            <person name="McAtee P."/>
            <person name="Drummond R.S.M."/>
            <person name="Espley R.V."/>
            <person name="Ireland H.S."/>
            <person name="Wu R."/>
            <person name="Atkinson R.G."/>
            <person name="Karunairetnam S."/>
            <person name="Bulley S."/>
            <person name="Chunkath S."/>
            <person name="Hanley Z."/>
            <person name="Storey R."/>
            <person name="Thrimawithana A.H."/>
            <person name="Thomson S."/>
            <person name="David C."/>
            <person name="Testolin R."/>
            <person name="Huang H."/>
            <person name="Hellens R.P."/>
            <person name="Schaffer R.J."/>
        </authorList>
    </citation>
    <scope>NUCLEOTIDE SEQUENCE [LARGE SCALE GENOMIC DNA]</scope>
    <source>
        <strain evidence="7">cv. Red5</strain>
    </source>
</reference>
<keyword evidence="1" id="KW-0677">Repeat</keyword>
<dbReference type="OMA" id="CEPTAND"/>
<proteinExistence type="predicted"/>
<dbReference type="PANTHER" id="PTHR46031:SF37">
    <property type="entry name" value="DRBM DOMAIN-CONTAINING PROTEIN"/>
    <property type="match status" value="1"/>
</dbReference>
<dbReference type="Pfam" id="PF00035">
    <property type="entry name" value="dsrm"/>
    <property type="match status" value="2"/>
</dbReference>
<feature type="domain" description="DRBM" evidence="5">
    <location>
        <begin position="28"/>
        <end position="97"/>
    </location>
</feature>
<comment type="caution">
    <text evidence="6">The sequence shown here is derived from an EMBL/GenBank/DDBJ whole genome shotgun (WGS) entry which is preliminary data.</text>
</comment>
<name>A0A2R6R593_ACTCC</name>
<organism evidence="6 7">
    <name type="scientific">Actinidia chinensis var. chinensis</name>
    <name type="common">Chinese soft-hair kiwi</name>
    <dbReference type="NCBI Taxonomy" id="1590841"/>
    <lineage>
        <taxon>Eukaryota</taxon>
        <taxon>Viridiplantae</taxon>
        <taxon>Streptophyta</taxon>
        <taxon>Embryophyta</taxon>
        <taxon>Tracheophyta</taxon>
        <taxon>Spermatophyta</taxon>
        <taxon>Magnoliopsida</taxon>
        <taxon>eudicotyledons</taxon>
        <taxon>Gunneridae</taxon>
        <taxon>Pentapetalae</taxon>
        <taxon>asterids</taxon>
        <taxon>Ericales</taxon>
        <taxon>Actinidiaceae</taxon>
        <taxon>Actinidia</taxon>
    </lineage>
</organism>
<evidence type="ECO:0000256" key="2">
    <source>
        <dbReference type="ARBA" id="ARBA00022884"/>
    </source>
</evidence>
<feature type="compositionally biased region" description="Basic residues" evidence="4">
    <location>
        <begin position="302"/>
        <end position="314"/>
    </location>
</feature>
<dbReference type="EMBL" id="NKQK01000009">
    <property type="protein sequence ID" value="PSS21179.1"/>
    <property type="molecule type" value="Genomic_DNA"/>
</dbReference>
<dbReference type="GO" id="GO:0003723">
    <property type="term" value="F:RNA binding"/>
    <property type="evidence" value="ECO:0007669"/>
    <property type="project" value="UniProtKB-UniRule"/>
</dbReference>
<evidence type="ECO:0000256" key="3">
    <source>
        <dbReference type="PROSITE-ProRule" id="PRU00266"/>
    </source>
</evidence>
<dbReference type="Proteomes" id="UP000241394">
    <property type="component" value="Chromosome LG9"/>
</dbReference>
<keyword evidence="2 3" id="KW-0694">RNA-binding</keyword>
<evidence type="ECO:0000256" key="4">
    <source>
        <dbReference type="SAM" id="MobiDB-lite"/>
    </source>
</evidence>
<protein>
    <submittedName>
        <fullName evidence="6">Double-stranded RNA-binding protein</fullName>
    </submittedName>
</protein>
<dbReference type="PANTHER" id="PTHR46031">
    <property type="match status" value="1"/>
</dbReference>
<dbReference type="SUPFAM" id="SSF54768">
    <property type="entry name" value="dsRNA-binding domain-like"/>
    <property type="match status" value="2"/>
</dbReference>
<feature type="region of interest" description="Disordered" evidence="4">
    <location>
        <begin position="297"/>
        <end position="318"/>
    </location>
</feature>
<reference evidence="6 7" key="1">
    <citation type="submission" date="2017-07" db="EMBL/GenBank/DDBJ databases">
        <title>An improved, manually edited Actinidia chinensis var. chinensis (kiwifruit) genome highlights the challenges associated with draft genomes and gene prediction in plants.</title>
        <authorList>
            <person name="Pilkington S."/>
            <person name="Crowhurst R."/>
            <person name="Hilario E."/>
            <person name="Nardozza S."/>
            <person name="Fraser L."/>
            <person name="Peng Y."/>
            <person name="Gunaseelan K."/>
            <person name="Simpson R."/>
            <person name="Tahir J."/>
            <person name="Deroles S."/>
            <person name="Templeton K."/>
            <person name="Luo Z."/>
            <person name="Davy M."/>
            <person name="Cheng C."/>
            <person name="Mcneilage M."/>
            <person name="Scaglione D."/>
            <person name="Liu Y."/>
            <person name="Zhang Q."/>
            <person name="Datson P."/>
            <person name="De Silva N."/>
            <person name="Gardiner S."/>
            <person name="Bassett H."/>
            <person name="Chagne D."/>
            <person name="Mccallum J."/>
            <person name="Dzierzon H."/>
            <person name="Deng C."/>
            <person name="Wang Y.-Y."/>
            <person name="Barron N."/>
            <person name="Manako K."/>
            <person name="Bowen J."/>
            <person name="Foster T."/>
            <person name="Erridge Z."/>
            <person name="Tiffin H."/>
            <person name="Waite C."/>
            <person name="Davies K."/>
            <person name="Grierson E."/>
            <person name="Laing W."/>
            <person name="Kirk R."/>
            <person name="Chen X."/>
            <person name="Wood M."/>
            <person name="Montefiori M."/>
            <person name="Brummell D."/>
            <person name="Schwinn K."/>
            <person name="Catanach A."/>
            <person name="Fullerton C."/>
            <person name="Li D."/>
            <person name="Meiyalaghan S."/>
            <person name="Nieuwenhuizen N."/>
            <person name="Read N."/>
            <person name="Prakash R."/>
            <person name="Hunter D."/>
            <person name="Zhang H."/>
            <person name="Mckenzie M."/>
            <person name="Knabel M."/>
            <person name="Harris A."/>
            <person name="Allan A."/>
            <person name="Chen A."/>
            <person name="Janssen B."/>
            <person name="Plunkett B."/>
            <person name="Dwamena C."/>
            <person name="Voogd C."/>
            <person name="Leif D."/>
            <person name="Lafferty D."/>
            <person name="Souleyre E."/>
            <person name="Varkonyi-Gasic E."/>
            <person name="Gambi F."/>
            <person name="Hanley J."/>
            <person name="Yao J.-L."/>
            <person name="Cheung J."/>
            <person name="David K."/>
            <person name="Warren B."/>
            <person name="Marsh K."/>
            <person name="Snowden K."/>
            <person name="Lin-Wang K."/>
            <person name="Brian L."/>
            <person name="Martinez-Sanchez M."/>
            <person name="Wang M."/>
            <person name="Ileperuma N."/>
            <person name="Macnee N."/>
            <person name="Campin R."/>
            <person name="Mcatee P."/>
            <person name="Drummond R."/>
            <person name="Espley R."/>
            <person name="Ireland H."/>
            <person name="Wu R."/>
            <person name="Atkinson R."/>
            <person name="Karunairetnam S."/>
            <person name="Bulley S."/>
            <person name="Chunkath S."/>
            <person name="Hanley Z."/>
            <person name="Storey R."/>
            <person name="Thrimawithana A."/>
            <person name="Thomson S."/>
            <person name="David C."/>
            <person name="Testolin R."/>
        </authorList>
    </citation>
    <scope>NUCLEOTIDE SEQUENCE [LARGE SCALE GENOMIC DNA]</scope>
    <source>
        <strain evidence="7">cv. Red5</strain>
        <tissue evidence="6">Young leaf</tissue>
    </source>
</reference>
<evidence type="ECO:0000313" key="6">
    <source>
        <dbReference type="EMBL" id="PSS21179.1"/>
    </source>
</evidence>
<dbReference type="InParanoid" id="A0A2R6R593"/>
<dbReference type="AlphaFoldDB" id="A0A2R6R593"/>
<dbReference type="FunFam" id="3.30.160.20:FF:000071">
    <property type="entry name" value="Double-stranded RNA-binding protein 4"/>
    <property type="match status" value="1"/>
</dbReference>
<dbReference type="OrthoDB" id="5988181at2759"/>
<dbReference type="PROSITE" id="PS50137">
    <property type="entry name" value="DS_RBD"/>
    <property type="match status" value="2"/>
</dbReference>
<dbReference type="SMART" id="SM00358">
    <property type="entry name" value="DSRM"/>
    <property type="match status" value="2"/>
</dbReference>